<sequence>MHLHRVLVKVGSLGLELRSFVGEGDVVGTVANIRSTSLPQCAVYWRGALYLQREANFVVRISLSNSKYHVIRPPVGVRVSMHSTRYLDRSENGVYFAALDNYRLRVWILDESFGQMEWILKHDKDLRPVLAPHRQVHGRWMLKDVNYNIYCSHLPKHKKNDVIEEKLEWNSDSEDLDRIVIEGYLSGKNKKAMKKQNLGSGDMDECDLYVEPFLYVPRIKILGFHPYREIVFLGESMEKGLAFHLTTSKVESLGSMYPTNYNHFKESSSTRSSIRYSFTYTPCWLEEVPRNR</sequence>
<reference evidence="1" key="2">
    <citation type="submission" date="2025-09" db="UniProtKB">
        <authorList>
            <consortium name="EnsemblPlants"/>
        </authorList>
    </citation>
    <scope>IDENTIFICATION</scope>
</reference>
<dbReference type="Proteomes" id="UP001732700">
    <property type="component" value="Chromosome 7A"/>
</dbReference>
<protein>
    <submittedName>
        <fullName evidence="1">Uncharacterized protein</fullName>
    </submittedName>
</protein>
<accession>A0ACD5ZX31</accession>
<keyword evidence="2" id="KW-1185">Reference proteome</keyword>
<proteinExistence type="predicted"/>
<evidence type="ECO:0000313" key="1">
    <source>
        <dbReference type="EnsemblPlants" id="AVESA.00010b.r2.7AG1247310.1.CDS"/>
    </source>
</evidence>
<organism evidence="1 2">
    <name type="scientific">Avena sativa</name>
    <name type="common">Oat</name>
    <dbReference type="NCBI Taxonomy" id="4498"/>
    <lineage>
        <taxon>Eukaryota</taxon>
        <taxon>Viridiplantae</taxon>
        <taxon>Streptophyta</taxon>
        <taxon>Embryophyta</taxon>
        <taxon>Tracheophyta</taxon>
        <taxon>Spermatophyta</taxon>
        <taxon>Magnoliopsida</taxon>
        <taxon>Liliopsida</taxon>
        <taxon>Poales</taxon>
        <taxon>Poaceae</taxon>
        <taxon>BOP clade</taxon>
        <taxon>Pooideae</taxon>
        <taxon>Poodae</taxon>
        <taxon>Poeae</taxon>
        <taxon>Poeae Chloroplast Group 1 (Aveneae type)</taxon>
        <taxon>Aveninae</taxon>
        <taxon>Avena</taxon>
    </lineage>
</organism>
<name>A0ACD5ZX31_AVESA</name>
<dbReference type="EnsemblPlants" id="AVESA.00010b.r2.7AG1247310.1">
    <property type="protein sequence ID" value="AVESA.00010b.r2.7AG1247310.1.CDS"/>
    <property type="gene ID" value="AVESA.00010b.r2.7AG1247310"/>
</dbReference>
<evidence type="ECO:0000313" key="2">
    <source>
        <dbReference type="Proteomes" id="UP001732700"/>
    </source>
</evidence>
<reference evidence="1" key="1">
    <citation type="submission" date="2021-05" db="EMBL/GenBank/DDBJ databases">
        <authorList>
            <person name="Scholz U."/>
            <person name="Mascher M."/>
            <person name="Fiebig A."/>
        </authorList>
    </citation>
    <scope>NUCLEOTIDE SEQUENCE [LARGE SCALE GENOMIC DNA]</scope>
</reference>